<evidence type="ECO:0000313" key="3">
    <source>
        <dbReference type="Proteomes" id="UP000799764"/>
    </source>
</evidence>
<dbReference type="OrthoDB" id="4760831at2759"/>
<feature type="region of interest" description="Disordered" evidence="1">
    <location>
        <begin position="410"/>
        <end position="443"/>
    </location>
</feature>
<dbReference type="Proteomes" id="UP000799764">
    <property type="component" value="Unassembled WGS sequence"/>
</dbReference>
<reference evidence="2" key="1">
    <citation type="journal article" date="2020" name="Stud. Mycol.">
        <title>101 Dothideomycetes genomes: a test case for predicting lifestyles and emergence of pathogens.</title>
        <authorList>
            <person name="Haridas S."/>
            <person name="Albert R."/>
            <person name="Binder M."/>
            <person name="Bloem J."/>
            <person name="Labutti K."/>
            <person name="Salamov A."/>
            <person name="Andreopoulos B."/>
            <person name="Baker S."/>
            <person name="Barry K."/>
            <person name="Bills G."/>
            <person name="Bluhm B."/>
            <person name="Cannon C."/>
            <person name="Castanera R."/>
            <person name="Culley D."/>
            <person name="Daum C."/>
            <person name="Ezra D."/>
            <person name="Gonzalez J."/>
            <person name="Henrissat B."/>
            <person name="Kuo A."/>
            <person name="Liang C."/>
            <person name="Lipzen A."/>
            <person name="Lutzoni F."/>
            <person name="Magnuson J."/>
            <person name="Mondo S."/>
            <person name="Nolan M."/>
            <person name="Ohm R."/>
            <person name="Pangilinan J."/>
            <person name="Park H.-J."/>
            <person name="Ramirez L."/>
            <person name="Alfaro M."/>
            <person name="Sun H."/>
            <person name="Tritt A."/>
            <person name="Yoshinaga Y."/>
            <person name="Zwiers L.-H."/>
            <person name="Turgeon B."/>
            <person name="Goodwin S."/>
            <person name="Spatafora J."/>
            <person name="Crous P."/>
            <person name="Grigoriev I."/>
        </authorList>
    </citation>
    <scope>NUCLEOTIDE SEQUENCE</scope>
    <source>
        <strain evidence="2">CBS 690.94</strain>
    </source>
</reference>
<comment type="caution">
    <text evidence="2">The sequence shown here is derived from an EMBL/GenBank/DDBJ whole genome shotgun (WGS) entry which is preliminary data.</text>
</comment>
<gene>
    <name evidence="2" type="ORF">P171DRAFT_361137</name>
</gene>
<feature type="compositionally biased region" description="Basic and acidic residues" evidence="1">
    <location>
        <begin position="434"/>
        <end position="443"/>
    </location>
</feature>
<protein>
    <submittedName>
        <fullName evidence="2">Uncharacterized protein</fullName>
    </submittedName>
</protein>
<organism evidence="2 3">
    <name type="scientific">Karstenula rhodostoma CBS 690.94</name>
    <dbReference type="NCBI Taxonomy" id="1392251"/>
    <lineage>
        <taxon>Eukaryota</taxon>
        <taxon>Fungi</taxon>
        <taxon>Dikarya</taxon>
        <taxon>Ascomycota</taxon>
        <taxon>Pezizomycotina</taxon>
        <taxon>Dothideomycetes</taxon>
        <taxon>Pleosporomycetidae</taxon>
        <taxon>Pleosporales</taxon>
        <taxon>Massarineae</taxon>
        <taxon>Didymosphaeriaceae</taxon>
        <taxon>Karstenula</taxon>
    </lineage>
</organism>
<proteinExistence type="predicted"/>
<name>A0A9P4PFI3_9PLEO</name>
<dbReference type="AlphaFoldDB" id="A0A9P4PFI3"/>
<evidence type="ECO:0000256" key="1">
    <source>
        <dbReference type="SAM" id="MobiDB-lite"/>
    </source>
</evidence>
<keyword evidence="3" id="KW-1185">Reference proteome</keyword>
<sequence>MPPGLEQALSSSLHNRSGAGTAIAPSATSDPGVGTAAVESIGEVTDVPAGAALESDQRRAAEMQGWWHESIAKNLRPDGYVNVAVLLIRWADELDDLRTSPEAKLESVFRERYNFHTEMVQLNVDTKPQLQMTRHLSTFVEQYDSPDSLLIIYYSGHGVFYEDLGYLEFTSSLNWHKQKGFPQEARVNWTKAEEALHSDDIESDILVILDTTYASNSMKSKQTVSNREHKQFELLSACGMDQTTASPGDYSFTRALIDALVELVMESGDRSFSIFQLNQRIVLDKRRYDTPSQLWSFSRNTERQIRLARLKRNEKDARPNNSSLCRWAQGHLTLRLALRDRWLHREQIELMARSLTKTFSDRPVFGVRSIEWVGYSTTETFSVGTIALTVLAILHWKKLVLRTRQKRDMRVQDKEHAQLQGKRRRGDSTGGDGVSKKLHSDVP</sequence>
<accession>A0A9P4PFI3</accession>
<feature type="region of interest" description="Disordered" evidence="1">
    <location>
        <begin position="1"/>
        <end position="35"/>
    </location>
</feature>
<dbReference type="Gene3D" id="3.40.50.1460">
    <property type="match status" value="1"/>
</dbReference>
<evidence type="ECO:0000313" key="2">
    <source>
        <dbReference type="EMBL" id="KAF2444099.1"/>
    </source>
</evidence>
<dbReference type="EMBL" id="MU001501">
    <property type="protein sequence ID" value="KAF2444099.1"/>
    <property type="molecule type" value="Genomic_DNA"/>
</dbReference>